<accession>A0AC61RAY8</accession>
<name>A0AC61RAY8_9FIRM</name>
<sequence length="963" mass="105715">MNKKHQIILSALMLGIGSGWAALNQNIFANEDNVVPEVIENEESGNAIQENGESTPAAESEEEMLSAKKESEEEIDSSLSQSDFQVNQGNEEDKKKENFQTIQDNEENENEQEDQKDLDSSVKLEETQEKGFDTLETVKEEAAPMKMTLSRQNAPKANLNGWVGNKYYVNNEISKGEVLIGGDTHLFNNDGNPLTGFMYYNNRYIYCDSQGKVLKGTHQVGNMSFTADQTGNIYATSLNNVPYYNQTDGRWGNLTYNGKSMSSTGCVVMTATAIVNYFTGSSYSPVDMGNILYAAGYYNPGGVDGTVSSAWRYIANRFGLTYQNNLTRSEAEKALKEGKIVASAVGYSRWCPYVGITHEIYLTGYNQGNTQVYDPLHSYQSGQASLSSVFSVLSGAWEDIQDGGPVFALGRGTIPTLNTNFSSNGTIVIGDQAYTGKAITTKPIVGFYQNGRYIQLSEGKDYFLSYANNVNPGQATVTVTGKGMYKGVIKKAFHIVNQAISDSTYTIKSAGNQNLVLDINAASKNPGVTVQLYGNNGTAAQQYKIQKHSNGYYTIQNVNSGLYLTTASDWRSVHDGLAVTQQKLRNDLSSYWMLRSTANGYVISTAWDSKFVLDVPAASFRNGNKLQLYTGNGSKAQLWRLEDLIAPLKELDALASKNKDVLKDGHYRISTGLNKNKVIDIAGAGTSNGTNVQIYTNNDSNAQIFKLSHVNGGYLKIENINSSKVLDVAGARKANGTNVSQYGWNGTRAQMWIAVQMGNGIKLVSALDKNFVLDLSGAGTRDMTNIQLYQSNNTLAQRWVFEQVEDPRNKLNKLAFENKDSLQNGTYEIHSSKDPSYNVDVTAGSKSKGANVQLYADNNTNAQRWIVEHDQNHYVSIRNAGSNLYLGIMGNQAVSGMNVAQTSQSGYATKWIVQKAGNGVKIISALNQSLVLDLNAGYTVNNQNIQIYQDNGSLAQRWNFIKI</sequence>
<dbReference type="Proteomes" id="UP000308836">
    <property type="component" value="Unassembled WGS sequence"/>
</dbReference>
<evidence type="ECO:0000313" key="2">
    <source>
        <dbReference type="Proteomes" id="UP000308836"/>
    </source>
</evidence>
<organism evidence="1 2">
    <name type="scientific">Dubosiella muris</name>
    <dbReference type="NCBI Taxonomy" id="3038133"/>
    <lineage>
        <taxon>Bacteria</taxon>
        <taxon>Bacillati</taxon>
        <taxon>Bacillota</taxon>
        <taxon>Erysipelotrichia</taxon>
        <taxon>Erysipelotrichales</taxon>
        <taxon>Erysipelotrichaceae</taxon>
        <taxon>Dubosiella</taxon>
    </lineage>
</organism>
<keyword evidence="2" id="KW-1185">Reference proteome</keyword>
<reference evidence="1" key="1">
    <citation type="submission" date="2019-04" db="EMBL/GenBank/DDBJ databases">
        <title>Microbes associate with the intestines of laboratory mice.</title>
        <authorList>
            <person name="Navarre W."/>
            <person name="Wong E."/>
            <person name="Huang K."/>
            <person name="Tropini C."/>
            <person name="Ng K."/>
            <person name="Yu B."/>
        </authorList>
    </citation>
    <scope>NUCLEOTIDE SEQUENCE</scope>
    <source>
        <strain evidence="1">NM09_H32</strain>
    </source>
</reference>
<proteinExistence type="predicted"/>
<dbReference type="EMBL" id="SRYG01000003">
    <property type="protein sequence ID" value="TGY66859.1"/>
    <property type="molecule type" value="Genomic_DNA"/>
</dbReference>
<comment type="caution">
    <text evidence="1">The sequence shown here is derived from an EMBL/GenBank/DDBJ whole genome shotgun (WGS) entry which is preliminary data.</text>
</comment>
<protein>
    <submittedName>
        <fullName evidence="1">Uncharacterized protein</fullName>
    </submittedName>
</protein>
<gene>
    <name evidence="1" type="ORF">E5336_01885</name>
</gene>
<evidence type="ECO:0000313" key="1">
    <source>
        <dbReference type="EMBL" id="TGY66859.1"/>
    </source>
</evidence>